<dbReference type="PROSITE" id="PS50146">
    <property type="entry name" value="DAGK"/>
    <property type="match status" value="1"/>
</dbReference>
<evidence type="ECO:0000256" key="8">
    <source>
        <dbReference type="ARBA" id="ARBA00023264"/>
    </source>
</evidence>
<dbReference type="SMART" id="SM00046">
    <property type="entry name" value="DAGKc"/>
    <property type="match status" value="1"/>
</dbReference>
<keyword evidence="7" id="KW-0443">Lipid metabolism</keyword>
<dbReference type="InterPro" id="IPR045540">
    <property type="entry name" value="YegS/DAGK_C"/>
</dbReference>
<reference evidence="10 11" key="1">
    <citation type="submission" date="2018-06" db="EMBL/GenBank/DDBJ databases">
        <title>Genomic Encyclopedia of Archaeal and Bacterial Type Strains, Phase II (KMG-II): from individual species to whole genera.</title>
        <authorList>
            <person name="Goeker M."/>
        </authorList>
    </citation>
    <scope>NUCLEOTIDE SEQUENCE [LARGE SCALE GENOMIC DNA]</scope>
    <source>
        <strain evidence="10 11">ATCC BAA-1881</strain>
    </source>
</reference>
<protein>
    <submittedName>
        <fullName evidence="10">Diacylglycerol kinase family enzyme</fullName>
    </submittedName>
</protein>
<dbReference type="Pfam" id="PF00781">
    <property type="entry name" value="DAGK_cat"/>
    <property type="match status" value="1"/>
</dbReference>
<dbReference type="RefSeq" id="WP_111323890.1">
    <property type="nucleotide sequence ID" value="NZ_BIFX01000001.1"/>
</dbReference>
<dbReference type="GO" id="GO:0016301">
    <property type="term" value="F:kinase activity"/>
    <property type="evidence" value="ECO:0007669"/>
    <property type="project" value="UniProtKB-KW"/>
</dbReference>
<dbReference type="Gene3D" id="3.40.50.10330">
    <property type="entry name" value="Probable inorganic polyphosphate/atp-NAD kinase, domain 1"/>
    <property type="match status" value="1"/>
</dbReference>
<evidence type="ECO:0000313" key="11">
    <source>
        <dbReference type="Proteomes" id="UP000248806"/>
    </source>
</evidence>
<evidence type="ECO:0000313" key="10">
    <source>
        <dbReference type="EMBL" id="PZW27444.1"/>
    </source>
</evidence>
<dbReference type="PANTHER" id="PTHR12358:SF54">
    <property type="entry name" value="SPHINGOSINE KINASE RELATED PROTEIN"/>
    <property type="match status" value="1"/>
</dbReference>
<dbReference type="InterPro" id="IPR016064">
    <property type="entry name" value="NAD/diacylglycerol_kinase_sf"/>
</dbReference>
<organism evidence="10 11">
    <name type="scientific">Thermosporothrix hazakensis</name>
    <dbReference type="NCBI Taxonomy" id="644383"/>
    <lineage>
        <taxon>Bacteria</taxon>
        <taxon>Bacillati</taxon>
        <taxon>Chloroflexota</taxon>
        <taxon>Ktedonobacteria</taxon>
        <taxon>Ktedonobacterales</taxon>
        <taxon>Thermosporotrichaceae</taxon>
        <taxon>Thermosporothrix</taxon>
    </lineage>
</organism>
<comment type="cofactor">
    <cofactor evidence="1">
        <name>Mg(2+)</name>
        <dbReference type="ChEBI" id="CHEBI:18420"/>
    </cofactor>
</comment>
<dbReference type="OrthoDB" id="142078at2"/>
<keyword evidence="4" id="KW-0547">Nucleotide-binding</keyword>
<dbReference type="InterPro" id="IPR017438">
    <property type="entry name" value="ATP-NAD_kinase_N"/>
</dbReference>
<dbReference type="Gene3D" id="2.60.200.40">
    <property type="match status" value="1"/>
</dbReference>
<dbReference type="InterPro" id="IPR050187">
    <property type="entry name" value="Lipid_Phosphate_FormReg"/>
</dbReference>
<comment type="similarity">
    <text evidence="2">Belongs to the diacylglycerol/lipid kinase family.</text>
</comment>
<keyword evidence="7" id="KW-0594">Phospholipid biosynthesis</keyword>
<evidence type="ECO:0000256" key="3">
    <source>
        <dbReference type="ARBA" id="ARBA00022679"/>
    </source>
</evidence>
<keyword evidence="6" id="KW-0067">ATP-binding</keyword>
<dbReference type="Proteomes" id="UP000248806">
    <property type="component" value="Unassembled WGS sequence"/>
</dbReference>
<dbReference type="PANTHER" id="PTHR12358">
    <property type="entry name" value="SPHINGOSINE KINASE"/>
    <property type="match status" value="1"/>
</dbReference>
<gene>
    <name evidence="10" type="ORF">EI42_03530</name>
</gene>
<evidence type="ECO:0000256" key="7">
    <source>
        <dbReference type="ARBA" id="ARBA00023209"/>
    </source>
</evidence>
<keyword evidence="3" id="KW-0808">Transferase</keyword>
<proteinExistence type="inferred from homology"/>
<dbReference type="InterPro" id="IPR001206">
    <property type="entry name" value="Diacylglycerol_kinase_cat_dom"/>
</dbReference>
<keyword evidence="7" id="KW-0444">Lipid biosynthesis</keyword>
<keyword evidence="11" id="KW-1185">Reference proteome</keyword>
<dbReference type="AlphaFoldDB" id="A0A326U488"/>
<evidence type="ECO:0000256" key="6">
    <source>
        <dbReference type="ARBA" id="ARBA00022840"/>
    </source>
</evidence>
<name>A0A326U488_THEHA</name>
<comment type="caution">
    <text evidence="10">The sequence shown here is derived from an EMBL/GenBank/DDBJ whole genome shotgun (WGS) entry which is preliminary data.</text>
</comment>
<dbReference type="Pfam" id="PF19279">
    <property type="entry name" value="YegS_C"/>
    <property type="match status" value="1"/>
</dbReference>
<evidence type="ECO:0000256" key="5">
    <source>
        <dbReference type="ARBA" id="ARBA00022777"/>
    </source>
</evidence>
<dbReference type="GO" id="GO:0008654">
    <property type="term" value="P:phospholipid biosynthetic process"/>
    <property type="evidence" value="ECO:0007669"/>
    <property type="project" value="UniProtKB-KW"/>
</dbReference>
<dbReference type="GO" id="GO:0005524">
    <property type="term" value="F:ATP binding"/>
    <property type="evidence" value="ECO:0007669"/>
    <property type="project" value="UniProtKB-KW"/>
</dbReference>
<dbReference type="SUPFAM" id="SSF111331">
    <property type="entry name" value="NAD kinase/diacylglycerol kinase-like"/>
    <property type="match status" value="1"/>
</dbReference>
<sequence>MKRGIVIHSPRSGRSAQLNQALEALQQNNIDVVDHFPITELDTLPKQGQKWQEEGIELVIAAGGDGLVGGVTAHLVNTQLPLGIIPLGTANDVARTVGIPIDPVRAAEVVATGIIKKIDLGVAQPAEQQPHPTENIVIPPQEKMYFTHALTVGLNVAFARLATNRDIRQQFGPMTYPVAVMEAVRNYSPINVVIQLKGVAYHPTPGAPLEIYSKPVMLRCRAAQATVVNAPIFWGMLQATVPGVSLQDRLLDVVVVEDISLDQLMFRVARFFTRQDHQPPNEQSWHAQYPELLAAELTDVPGIHHFKAKSVTIDVEGAPHDATLDGEVRGQTPIFARVADENISLIVPATATIQ</sequence>
<dbReference type="EMBL" id="QKUF01000012">
    <property type="protein sequence ID" value="PZW27444.1"/>
    <property type="molecule type" value="Genomic_DNA"/>
</dbReference>
<evidence type="ECO:0000256" key="4">
    <source>
        <dbReference type="ARBA" id="ARBA00022741"/>
    </source>
</evidence>
<accession>A0A326U488</accession>
<evidence type="ECO:0000256" key="1">
    <source>
        <dbReference type="ARBA" id="ARBA00001946"/>
    </source>
</evidence>
<evidence type="ECO:0000256" key="2">
    <source>
        <dbReference type="ARBA" id="ARBA00005983"/>
    </source>
</evidence>
<keyword evidence="5 10" id="KW-0418">Kinase</keyword>
<evidence type="ECO:0000259" key="9">
    <source>
        <dbReference type="PROSITE" id="PS50146"/>
    </source>
</evidence>
<feature type="domain" description="DAGKc" evidence="9">
    <location>
        <begin position="1"/>
        <end position="127"/>
    </location>
</feature>
<keyword evidence="8" id="KW-1208">Phospholipid metabolism</keyword>